<feature type="binding site" evidence="18">
    <location>
        <position position="686"/>
    </location>
    <ligand>
        <name>Ca(2+)</name>
        <dbReference type="ChEBI" id="CHEBI:29108"/>
        <label>2</label>
    </ligand>
</feature>
<evidence type="ECO:0000256" key="18">
    <source>
        <dbReference type="PIRSR" id="PIRSR603915-1"/>
    </source>
</evidence>
<dbReference type="GO" id="GO:0005262">
    <property type="term" value="F:calcium channel activity"/>
    <property type="evidence" value="ECO:0007669"/>
    <property type="project" value="UniProtKB-KW"/>
</dbReference>
<keyword evidence="5" id="KW-1003">Cell membrane</keyword>
<feature type="compositionally biased region" description="Basic and acidic residues" evidence="20">
    <location>
        <begin position="717"/>
        <end position="783"/>
    </location>
</feature>
<dbReference type="PANTHER" id="PTHR10877">
    <property type="entry name" value="POLYCYSTIN FAMILY MEMBER"/>
    <property type="match status" value="1"/>
</dbReference>
<dbReference type="InterPro" id="IPR027359">
    <property type="entry name" value="Volt_channel_dom_sf"/>
</dbReference>
<sequence>MSSSRPSSSRNRARAAARSSTTASTASTSGLQQGSQTWSTVSEPPLADAPPAGELQTQSEKSEVSGGDIGGPVLIEGSEGCWSNFVKTVREGRWGIGMAPPTEQRTSRSYSYLAIWRTNMTEDTKTNRELYIKTTLRELVIYCIFLAVLMVLSLGMTSTNMFYYTQALSSLFTATPAADTQTPFTRINSIPGWWSFARGPLMDGLYWESWYNSDNFSDPKEKNFIYYDNKLLGVPRIRQLRVRNDSCTVADDFKDEITFCHSSFSPGVEEKRPFGYMNSSAWNYSTEKQLDGRSFSGEISSYPGSGYYVDLSRNKEDSTAQLNELFTGLWIDRGTRVVFVDFTVYNANINLFCVVKLVLELPATGGAIPSSDFRTVKLLRYVEPKDYFVLVCEGIFMLFICYYIVEEVIEIKRNKLDYFKTFWNWLDIIVILVSLICGGFNVYRTVTVGRKLQELLQDESRFPDFDFLSYWQQQFNNAIAFTLFLAWVKFFKYISFNKTMTQLSSTLSACAKDLMGFAVMFFIVFFAFAQLGYLIFGTQIKDFREFHHSVFTLFRIILGDFDFHQLESANRVLGPLFFLLYVFFVFFVLINMFLAIINDTYSEVKTDLANQPNEFEMADYFKERASKMLQKLNLKQEKILDIQSALKTADMNNDKQLDFEEWRSELKARGYADGEIEALFSKYDQDGDRVLDEREQRAMTSELEGQRVSTAVNGSDSRAKAGSDSRAKAGSDSRAKAGSDSRAKAGSDSRAKAGSDSRAKAGSDSRAKAGSDSRAKAGSDSRAKAGPAARRKFILSLSSSQATEGQPHKAQRVYRYIHAWAASPSVTFDSRQRVAINRQIDSEKVRPASGKGATAAASHAEPQVTAEEFSALAHRVDRMERSIGSVVSKIDAVLVKLDAVEAGKAKRREQMGKLLDAINETEGVTDEYKRQEMERMVREQVQRFDGEPSLVVTPQDEAAAASASAAGSAIKSRSRRRSAGVSSDQSGASS</sequence>
<accession>A0A1I8HAP1</accession>
<feature type="transmembrane region" description="Helical" evidence="21">
    <location>
        <begin position="576"/>
        <end position="597"/>
    </location>
</feature>
<dbReference type="FunFam" id="1.10.287.70:FF:000055">
    <property type="entry name" value="Polycystic kidney disease 2-like 1"/>
    <property type="match status" value="1"/>
</dbReference>
<evidence type="ECO:0000256" key="6">
    <source>
        <dbReference type="ARBA" id="ARBA00022673"/>
    </source>
</evidence>
<evidence type="ECO:0000256" key="20">
    <source>
        <dbReference type="SAM" id="MobiDB-lite"/>
    </source>
</evidence>
<feature type="compositionally biased region" description="Low complexity" evidence="20">
    <location>
        <begin position="1"/>
        <end position="29"/>
    </location>
</feature>
<keyword evidence="14" id="KW-0325">Glycoprotein</keyword>
<evidence type="ECO:0000256" key="14">
    <source>
        <dbReference type="ARBA" id="ARBA00023180"/>
    </source>
</evidence>
<feature type="transmembrane region" description="Helical" evidence="21">
    <location>
        <begin position="139"/>
        <end position="163"/>
    </location>
</feature>
<keyword evidence="12 21" id="KW-0472">Membrane</keyword>
<feature type="compositionally biased region" description="Polar residues" evidence="20">
    <location>
        <begin position="980"/>
        <end position="990"/>
    </location>
</feature>
<keyword evidence="15" id="KW-0966">Cell projection</keyword>
<evidence type="ECO:0000256" key="19">
    <source>
        <dbReference type="PIRSR" id="PIRSR603915-2"/>
    </source>
</evidence>
<keyword evidence="7 21" id="KW-0812">Transmembrane</keyword>
<keyword evidence="18" id="KW-0109">Calcium transport</keyword>
<dbReference type="PROSITE" id="PS00018">
    <property type="entry name" value="EF_HAND_1"/>
    <property type="match status" value="1"/>
</dbReference>
<dbReference type="GO" id="GO:0050982">
    <property type="term" value="P:detection of mechanical stimulus"/>
    <property type="evidence" value="ECO:0007669"/>
    <property type="project" value="TreeGrafter"/>
</dbReference>
<dbReference type="GO" id="GO:0005509">
    <property type="term" value="F:calcium ion binding"/>
    <property type="evidence" value="ECO:0007669"/>
    <property type="project" value="InterPro"/>
</dbReference>
<evidence type="ECO:0000256" key="17">
    <source>
        <dbReference type="ARBA" id="ARBA00023329"/>
    </source>
</evidence>
<feature type="transmembrane region" description="Helical" evidence="21">
    <location>
        <begin position="425"/>
        <end position="443"/>
    </location>
</feature>
<evidence type="ECO:0000256" key="9">
    <source>
        <dbReference type="ARBA" id="ARBA00022989"/>
    </source>
</evidence>
<keyword evidence="10" id="KW-0175">Coiled coil</keyword>
<evidence type="ECO:0000256" key="5">
    <source>
        <dbReference type="ARBA" id="ARBA00022475"/>
    </source>
</evidence>
<dbReference type="Gene3D" id="1.10.287.70">
    <property type="match status" value="1"/>
</dbReference>
<evidence type="ECO:0000256" key="10">
    <source>
        <dbReference type="ARBA" id="ARBA00023054"/>
    </source>
</evidence>
<evidence type="ECO:0000256" key="1">
    <source>
        <dbReference type="ARBA" id="ARBA00004272"/>
    </source>
</evidence>
<evidence type="ECO:0000256" key="13">
    <source>
        <dbReference type="ARBA" id="ARBA00023157"/>
    </source>
</evidence>
<dbReference type="InterPro" id="IPR003915">
    <property type="entry name" value="PKD_2"/>
</dbReference>
<dbReference type="Gene3D" id="1.20.120.350">
    <property type="entry name" value="Voltage-gated potassium channels. Chain C"/>
    <property type="match status" value="1"/>
</dbReference>
<dbReference type="Gene3D" id="1.10.238.10">
    <property type="entry name" value="EF-hand"/>
    <property type="match status" value="1"/>
</dbReference>
<feature type="transmembrane region" description="Helical" evidence="21">
    <location>
        <begin position="514"/>
        <end position="536"/>
    </location>
</feature>
<dbReference type="AlphaFoldDB" id="A0A1I8HAP1"/>
<feature type="compositionally biased region" description="Polar residues" evidence="20">
    <location>
        <begin position="707"/>
        <end position="716"/>
    </location>
</feature>
<keyword evidence="13" id="KW-1015">Disulfide bond</keyword>
<proteinExistence type="inferred from homology"/>
<feature type="region of interest" description="Disordered" evidence="20">
    <location>
        <begin position="1"/>
        <end position="70"/>
    </location>
</feature>
<dbReference type="InterPro" id="IPR018247">
    <property type="entry name" value="EF_Hand_1_Ca_BS"/>
</dbReference>
<name>A0A1I8HAP1_9PLAT</name>
<dbReference type="InterPro" id="IPR046791">
    <property type="entry name" value="Polycystin_dom"/>
</dbReference>
<evidence type="ECO:0000256" key="7">
    <source>
        <dbReference type="ARBA" id="ARBA00022692"/>
    </source>
</evidence>
<evidence type="ECO:0000256" key="4">
    <source>
        <dbReference type="ARBA" id="ARBA00022448"/>
    </source>
</evidence>
<dbReference type="SUPFAM" id="SSF69349">
    <property type="entry name" value="Phage fibre proteins"/>
    <property type="match status" value="1"/>
</dbReference>
<keyword evidence="4" id="KW-0813">Transport</keyword>
<keyword evidence="16 18" id="KW-0407">Ion channel</keyword>
<keyword evidence="11 18" id="KW-0406">Ion transport</keyword>
<dbReference type="Pfam" id="PF08016">
    <property type="entry name" value="PKD_channel"/>
    <property type="match status" value="1"/>
</dbReference>
<feature type="binding site" evidence="18">
    <location>
        <position position="684"/>
    </location>
    <ligand>
        <name>Ca(2+)</name>
        <dbReference type="ChEBI" id="CHEBI:29108"/>
        <label>2</label>
    </ligand>
</feature>
<feature type="region of interest" description="Disordered" evidence="20">
    <location>
        <begin position="841"/>
        <end position="862"/>
    </location>
</feature>
<evidence type="ECO:0000256" key="12">
    <source>
        <dbReference type="ARBA" id="ARBA00023136"/>
    </source>
</evidence>
<evidence type="ECO:0000256" key="11">
    <source>
        <dbReference type="ARBA" id="ARBA00023065"/>
    </source>
</evidence>
<dbReference type="InterPro" id="IPR051223">
    <property type="entry name" value="Polycystin"/>
</dbReference>
<dbReference type="Gene3D" id="1.20.5.340">
    <property type="match status" value="1"/>
</dbReference>
<feature type="domain" description="EF-hand" evidence="22">
    <location>
        <begin position="637"/>
        <end position="672"/>
    </location>
</feature>
<comment type="similarity">
    <text evidence="3">Belongs to the polycystin family.</text>
</comment>
<dbReference type="PRINTS" id="PR01433">
    <property type="entry name" value="POLYCYSTIN2"/>
</dbReference>
<evidence type="ECO:0000256" key="2">
    <source>
        <dbReference type="ARBA" id="ARBA00004541"/>
    </source>
</evidence>
<dbReference type="InterPro" id="IPR011992">
    <property type="entry name" value="EF-hand-dom_pair"/>
</dbReference>
<dbReference type="InterPro" id="IPR002048">
    <property type="entry name" value="EF_hand_dom"/>
</dbReference>
<evidence type="ECO:0000256" key="16">
    <source>
        <dbReference type="ARBA" id="ARBA00023303"/>
    </source>
</evidence>
<feature type="binding site" evidence="18">
    <location>
        <position position="695"/>
    </location>
    <ligand>
        <name>Ca(2+)</name>
        <dbReference type="ChEBI" id="CHEBI:29108"/>
        <label>2</label>
    </ligand>
</feature>
<feature type="disulfide bond" evidence="19">
    <location>
        <begin position="247"/>
        <end position="260"/>
    </location>
</feature>
<feature type="region of interest" description="Disordered" evidence="20">
    <location>
        <begin position="955"/>
        <end position="990"/>
    </location>
</feature>
<feature type="transmembrane region" description="Helical" evidence="21">
    <location>
        <begin position="387"/>
        <end position="405"/>
    </location>
</feature>
<dbReference type="Proteomes" id="UP000095280">
    <property type="component" value="Unplaced"/>
</dbReference>
<keyword evidence="9 21" id="KW-1133">Transmembrane helix</keyword>
<keyword evidence="23" id="KW-1185">Reference proteome</keyword>
<feature type="compositionally biased region" description="Low complexity" evidence="20">
    <location>
        <begin position="958"/>
        <end position="971"/>
    </location>
</feature>
<dbReference type="SMART" id="SM00054">
    <property type="entry name" value="EFh"/>
    <property type="match status" value="2"/>
</dbReference>
<evidence type="ECO:0000259" key="22">
    <source>
        <dbReference type="PROSITE" id="PS50222"/>
    </source>
</evidence>
<feature type="region of interest" description="Disordered" evidence="20">
    <location>
        <begin position="698"/>
        <end position="788"/>
    </location>
</feature>
<dbReference type="GO" id="GO:0060170">
    <property type="term" value="C:ciliary membrane"/>
    <property type="evidence" value="ECO:0007669"/>
    <property type="project" value="UniProtKB-SubCell"/>
</dbReference>
<dbReference type="InterPro" id="IPR013122">
    <property type="entry name" value="PKD1_2_channel"/>
</dbReference>
<evidence type="ECO:0000313" key="24">
    <source>
        <dbReference type="WBParaSite" id="maker-uti_cns_0005145-snap-gene-0.3-mRNA-1"/>
    </source>
</evidence>
<dbReference type="Pfam" id="PF20519">
    <property type="entry name" value="Polycystin_dom"/>
    <property type="match status" value="1"/>
</dbReference>
<organism evidence="23 24">
    <name type="scientific">Macrostomum lignano</name>
    <dbReference type="NCBI Taxonomy" id="282301"/>
    <lineage>
        <taxon>Eukaryota</taxon>
        <taxon>Metazoa</taxon>
        <taxon>Spiralia</taxon>
        <taxon>Lophotrochozoa</taxon>
        <taxon>Platyhelminthes</taxon>
        <taxon>Rhabditophora</taxon>
        <taxon>Macrostomorpha</taxon>
        <taxon>Macrostomida</taxon>
        <taxon>Macrostomidae</taxon>
        <taxon>Macrostomum</taxon>
    </lineage>
</organism>
<dbReference type="WBParaSite" id="maker-uti_cns_0005145-snap-gene-0.3-mRNA-1">
    <property type="protein sequence ID" value="maker-uti_cns_0005145-snap-gene-0.3-mRNA-1"/>
    <property type="gene ID" value="maker-uti_cns_0005145-snap-gene-0.3"/>
</dbReference>
<comment type="subcellular location">
    <subcellularLocation>
        <location evidence="1">Cell projection</location>
        <location evidence="1">Cilium membrane</location>
        <topology evidence="1">Multi-pass membrane protein</topology>
    </subcellularLocation>
    <subcellularLocation>
        <location evidence="2">Cytoplasmic vesicle</location>
    </subcellularLocation>
</comment>
<feature type="compositionally biased region" description="Polar residues" evidence="20">
    <location>
        <begin position="30"/>
        <end position="42"/>
    </location>
</feature>
<evidence type="ECO:0000256" key="21">
    <source>
        <dbReference type="SAM" id="Phobius"/>
    </source>
</evidence>
<dbReference type="PROSITE" id="PS50222">
    <property type="entry name" value="EF_HAND_2"/>
    <property type="match status" value="1"/>
</dbReference>
<keyword evidence="6 18" id="KW-0107">Calcium channel</keyword>
<keyword evidence="18" id="KW-0479">Metal-binding</keyword>
<evidence type="ECO:0000256" key="15">
    <source>
        <dbReference type="ARBA" id="ARBA00023273"/>
    </source>
</evidence>
<keyword evidence="17" id="KW-0968">Cytoplasmic vesicle</keyword>
<evidence type="ECO:0000313" key="23">
    <source>
        <dbReference type="Proteomes" id="UP000095280"/>
    </source>
</evidence>
<evidence type="ECO:0000256" key="3">
    <source>
        <dbReference type="ARBA" id="ARBA00007200"/>
    </source>
</evidence>
<dbReference type="GO" id="GO:0031410">
    <property type="term" value="C:cytoplasmic vesicle"/>
    <property type="evidence" value="ECO:0007669"/>
    <property type="project" value="UniProtKB-SubCell"/>
</dbReference>
<keyword evidence="8 18" id="KW-0106">Calcium</keyword>
<feature type="binding site" evidence="18">
    <location>
        <position position="688"/>
    </location>
    <ligand>
        <name>Ca(2+)</name>
        <dbReference type="ChEBI" id="CHEBI:29108"/>
        <label>2</label>
    </ligand>
</feature>
<evidence type="ECO:0000256" key="8">
    <source>
        <dbReference type="ARBA" id="ARBA00022837"/>
    </source>
</evidence>
<dbReference type="PANTHER" id="PTHR10877:SF183">
    <property type="entry name" value="AT14535P-RELATED"/>
    <property type="match status" value="1"/>
</dbReference>
<feature type="transmembrane region" description="Helical" evidence="21">
    <location>
        <begin position="475"/>
        <end position="494"/>
    </location>
</feature>
<protein>
    <submittedName>
        <fullName evidence="24">EF-hand domain-containing protein</fullName>
    </submittedName>
</protein>
<dbReference type="SUPFAM" id="SSF47473">
    <property type="entry name" value="EF-hand"/>
    <property type="match status" value="1"/>
</dbReference>
<reference evidence="24" key="1">
    <citation type="submission" date="2016-11" db="UniProtKB">
        <authorList>
            <consortium name="WormBaseParasite"/>
        </authorList>
    </citation>
    <scope>IDENTIFICATION</scope>
</reference>